<accession>A0A2V3PRN9</accession>
<dbReference type="Proteomes" id="UP000247973">
    <property type="component" value="Unassembled WGS sequence"/>
</dbReference>
<dbReference type="AlphaFoldDB" id="A0A2V3PRN9"/>
<comment type="caution">
    <text evidence="2">The sequence shown here is derived from an EMBL/GenBank/DDBJ whole genome shotgun (WGS) entry which is preliminary data.</text>
</comment>
<proteinExistence type="predicted"/>
<keyword evidence="1" id="KW-0472">Membrane</keyword>
<keyword evidence="1" id="KW-0812">Transmembrane</keyword>
<protein>
    <submittedName>
        <fullName evidence="2">Putative membrane protein YeaQ/YmgE (Transglycosylase-associated protein family)</fullName>
    </submittedName>
</protein>
<feature type="transmembrane region" description="Helical" evidence="1">
    <location>
        <begin position="74"/>
        <end position="94"/>
    </location>
</feature>
<evidence type="ECO:0000313" key="2">
    <source>
        <dbReference type="EMBL" id="PXV65043.1"/>
    </source>
</evidence>
<organism evidence="2 3">
    <name type="scientific">Dysgonomonas alginatilytica</name>
    <dbReference type="NCBI Taxonomy" id="1605892"/>
    <lineage>
        <taxon>Bacteria</taxon>
        <taxon>Pseudomonadati</taxon>
        <taxon>Bacteroidota</taxon>
        <taxon>Bacteroidia</taxon>
        <taxon>Bacteroidales</taxon>
        <taxon>Dysgonomonadaceae</taxon>
        <taxon>Dysgonomonas</taxon>
    </lineage>
</organism>
<reference evidence="2 3" key="1">
    <citation type="submission" date="2018-03" db="EMBL/GenBank/DDBJ databases">
        <title>Genomic Encyclopedia of Archaeal and Bacterial Type Strains, Phase II (KMG-II): from individual species to whole genera.</title>
        <authorList>
            <person name="Goeker M."/>
        </authorList>
    </citation>
    <scope>NUCLEOTIDE SEQUENCE [LARGE SCALE GENOMIC DNA]</scope>
    <source>
        <strain evidence="2 3">DSM 100214</strain>
    </source>
</reference>
<keyword evidence="1" id="KW-1133">Transmembrane helix</keyword>
<keyword evidence="3" id="KW-1185">Reference proteome</keyword>
<dbReference type="EMBL" id="QICL01000008">
    <property type="protein sequence ID" value="PXV65043.1"/>
    <property type="molecule type" value="Genomic_DNA"/>
</dbReference>
<feature type="transmembrane region" description="Helical" evidence="1">
    <location>
        <begin position="42"/>
        <end position="62"/>
    </location>
</feature>
<evidence type="ECO:0000256" key="1">
    <source>
        <dbReference type="SAM" id="Phobius"/>
    </source>
</evidence>
<evidence type="ECO:0000313" key="3">
    <source>
        <dbReference type="Proteomes" id="UP000247973"/>
    </source>
</evidence>
<sequence length="114" mass="12822">MQHKVFKDKMDIGFDVIGSLVIGILIGYIANKLPKKNKLGLFTSFAIGMIGALLGSFVLNLFRLDYESLTSNVLIGYATAASVAAIFLYMAFIINRKQEQEEQEEQEEQKQQEK</sequence>
<feature type="transmembrane region" description="Helical" evidence="1">
    <location>
        <begin position="12"/>
        <end position="30"/>
    </location>
</feature>
<gene>
    <name evidence="2" type="ORF">CLV62_10841</name>
</gene>
<name>A0A2V3PRN9_9BACT</name>